<dbReference type="RefSeq" id="WP_379895802.1">
    <property type="nucleotide sequence ID" value="NZ_CBCSCT010000015.1"/>
</dbReference>
<dbReference type="InterPro" id="IPR006938">
    <property type="entry name" value="DUF624"/>
</dbReference>
<feature type="transmembrane region" description="Helical" evidence="1">
    <location>
        <begin position="119"/>
        <end position="139"/>
    </location>
</feature>
<accession>A0ABW1IT73</accession>
<dbReference type="Proteomes" id="UP001596250">
    <property type="component" value="Unassembled WGS sequence"/>
</dbReference>
<feature type="transmembrane region" description="Helical" evidence="1">
    <location>
        <begin position="185"/>
        <end position="208"/>
    </location>
</feature>
<keyword evidence="3" id="KW-1185">Reference proteome</keyword>
<dbReference type="EMBL" id="JBHSQV010000179">
    <property type="protein sequence ID" value="MFC5988309.1"/>
    <property type="molecule type" value="Genomic_DNA"/>
</dbReference>
<keyword evidence="1" id="KW-0812">Transmembrane</keyword>
<name>A0ABW1IT73_9BACL</name>
<feature type="transmembrane region" description="Helical" evidence="1">
    <location>
        <begin position="21"/>
        <end position="41"/>
    </location>
</feature>
<protein>
    <submittedName>
        <fullName evidence="2">YesL family protein</fullName>
    </submittedName>
</protein>
<dbReference type="Pfam" id="PF04854">
    <property type="entry name" value="DUF624"/>
    <property type="match status" value="1"/>
</dbReference>
<sequence length="257" mass="29211">MGGFMGGLYRLSEWIMRLAGANVLWFLCSLPVFFVTLVFLYGTTPENAELIADMLANPQQYLISLAIPMFLYGLLAVVFLFPATTALFSVARKWVIGEEDVSVFKTFFRSYKANYKQSLIGGFIYTVVIILIIVNILFYSGSETLSFLSMVFIVLLALVTVSLLNFFSILSHLHMKTTGLVKNALLITLGKPLNSLLMIATNCVIVYFSFRFTFLILFFMGSMMAMMSFWYFHRTFQKIQLQYEKNQESEAAKAEAE</sequence>
<comment type="caution">
    <text evidence="2">The sequence shown here is derived from an EMBL/GenBank/DDBJ whole genome shotgun (WGS) entry which is preliminary data.</text>
</comment>
<evidence type="ECO:0000313" key="3">
    <source>
        <dbReference type="Proteomes" id="UP001596250"/>
    </source>
</evidence>
<evidence type="ECO:0000256" key="1">
    <source>
        <dbReference type="SAM" id="Phobius"/>
    </source>
</evidence>
<proteinExistence type="predicted"/>
<evidence type="ECO:0000313" key="2">
    <source>
        <dbReference type="EMBL" id="MFC5988309.1"/>
    </source>
</evidence>
<feature type="transmembrane region" description="Helical" evidence="1">
    <location>
        <begin position="214"/>
        <end position="232"/>
    </location>
</feature>
<gene>
    <name evidence="2" type="ORF">ACFPXP_18045</name>
</gene>
<keyword evidence="1" id="KW-0472">Membrane</keyword>
<feature type="transmembrane region" description="Helical" evidence="1">
    <location>
        <begin position="61"/>
        <end position="83"/>
    </location>
</feature>
<feature type="transmembrane region" description="Helical" evidence="1">
    <location>
        <begin position="145"/>
        <end position="173"/>
    </location>
</feature>
<organism evidence="2 3">
    <name type="scientific">Marinicrinis lubricantis</name>
    <dbReference type="NCBI Taxonomy" id="2086470"/>
    <lineage>
        <taxon>Bacteria</taxon>
        <taxon>Bacillati</taxon>
        <taxon>Bacillota</taxon>
        <taxon>Bacilli</taxon>
        <taxon>Bacillales</taxon>
        <taxon>Paenibacillaceae</taxon>
    </lineage>
</organism>
<reference evidence="3" key="1">
    <citation type="journal article" date="2019" name="Int. J. Syst. Evol. Microbiol.">
        <title>The Global Catalogue of Microorganisms (GCM) 10K type strain sequencing project: providing services to taxonomists for standard genome sequencing and annotation.</title>
        <authorList>
            <consortium name="The Broad Institute Genomics Platform"/>
            <consortium name="The Broad Institute Genome Sequencing Center for Infectious Disease"/>
            <person name="Wu L."/>
            <person name="Ma J."/>
        </authorList>
    </citation>
    <scope>NUCLEOTIDE SEQUENCE [LARGE SCALE GENOMIC DNA]</scope>
    <source>
        <strain evidence="3">CCM 8749</strain>
    </source>
</reference>
<keyword evidence="1" id="KW-1133">Transmembrane helix</keyword>